<dbReference type="ExpressionAtlas" id="A0A2K2CQI7">
    <property type="expression patterns" value="baseline"/>
</dbReference>
<reference evidence="13" key="2">
    <citation type="submission" date="2017-06" db="EMBL/GenBank/DDBJ databases">
        <title>WGS assembly of Brachypodium distachyon.</title>
        <authorList>
            <consortium name="The International Brachypodium Initiative"/>
            <person name="Lucas S."/>
            <person name="Harmon-Smith M."/>
            <person name="Lail K."/>
            <person name="Tice H."/>
            <person name="Grimwood J."/>
            <person name="Bruce D."/>
            <person name="Barry K."/>
            <person name="Shu S."/>
            <person name="Lindquist E."/>
            <person name="Wang M."/>
            <person name="Pitluck S."/>
            <person name="Vogel J.P."/>
            <person name="Garvin D.F."/>
            <person name="Mockler T.C."/>
            <person name="Schmutz J."/>
            <person name="Rokhsar D."/>
            <person name="Bevan M.W."/>
        </authorList>
    </citation>
    <scope>NUCLEOTIDE SEQUENCE</scope>
    <source>
        <strain evidence="13">Bd21</strain>
    </source>
</reference>
<comment type="similarity">
    <text evidence="10">Belongs to the protein kinase superfamily.</text>
</comment>
<dbReference type="GO" id="GO:0004672">
    <property type="term" value="F:protein kinase activity"/>
    <property type="evidence" value="ECO:0000318"/>
    <property type="project" value="GO_Central"/>
</dbReference>
<dbReference type="GO" id="GO:0004674">
    <property type="term" value="F:protein serine/threonine kinase activity"/>
    <property type="evidence" value="ECO:0007669"/>
    <property type="project" value="UniProtKB-KW"/>
</dbReference>
<keyword evidence="15" id="KW-1185">Reference proteome</keyword>
<dbReference type="SMART" id="SM00220">
    <property type="entry name" value="S_TKc"/>
    <property type="match status" value="1"/>
</dbReference>
<dbReference type="FunFam" id="1.10.510.10:FF:000095">
    <property type="entry name" value="protein STRUBBELIG-RECEPTOR FAMILY 8"/>
    <property type="match status" value="1"/>
</dbReference>
<evidence type="ECO:0000256" key="2">
    <source>
        <dbReference type="ARBA" id="ARBA00022475"/>
    </source>
</evidence>
<dbReference type="Gene3D" id="3.30.200.20">
    <property type="entry name" value="Phosphorylase Kinase, domain 1"/>
    <property type="match status" value="1"/>
</dbReference>
<dbReference type="CDD" id="cd14066">
    <property type="entry name" value="STKc_IRAK"/>
    <property type="match status" value="1"/>
</dbReference>
<dbReference type="FunFam" id="3.30.200.20:FF:000015">
    <property type="entry name" value="Somatic embryogenesis receptor kinase 1"/>
    <property type="match status" value="1"/>
</dbReference>
<evidence type="ECO:0000256" key="7">
    <source>
        <dbReference type="ARBA" id="ARBA00022840"/>
    </source>
</evidence>
<feature type="region of interest" description="Disordered" evidence="11">
    <location>
        <begin position="1"/>
        <end position="81"/>
    </location>
</feature>
<evidence type="ECO:0000313" key="13">
    <source>
        <dbReference type="EMBL" id="PNT64263.1"/>
    </source>
</evidence>
<dbReference type="Proteomes" id="UP000008810">
    <property type="component" value="Chromosome 4"/>
</dbReference>
<comment type="subcellular location">
    <subcellularLocation>
        <location evidence="1">Cell membrane</location>
    </subcellularLocation>
</comment>
<evidence type="ECO:0000256" key="8">
    <source>
        <dbReference type="ARBA" id="ARBA00023136"/>
    </source>
</evidence>
<dbReference type="Gramene" id="PNT64263">
    <property type="protein sequence ID" value="PNT64263"/>
    <property type="gene ID" value="BRADI_4g26710v3"/>
</dbReference>
<dbReference type="PROSITE" id="PS50011">
    <property type="entry name" value="PROTEIN_KINASE_DOM"/>
    <property type="match status" value="1"/>
</dbReference>
<dbReference type="Pfam" id="PF07714">
    <property type="entry name" value="PK_Tyr_Ser-Thr"/>
    <property type="match status" value="1"/>
</dbReference>
<keyword evidence="7 9" id="KW-0067">ATP-binding</keyword>
<dbReference type="EnsemblPlants" id="PNT64263">
    <property type="protein sequence ID" value="PNT64263"/>
    <property type="gene ID" value="BRADI_4g26710v3"/>
</dbReference>
<sequence>MDSDDDHHPHIRQGPPPPAARPAAARTITSSFSFRKKPAAAVDPDSAAERRKRFTRTNTTLPDRRRHSSVSASASDGGASDDYNHSVVSARSFSFAELAAATGGFSDDNLLGSGGFGRVYRGRLAATGAGGEGTAVAVKRLDRTGHQGDREFLVEVLFLSSLLLRHPNLVGLLGYCADGSHRLLVYRLMPLGSLHDHLFVPSSGAALPWRVRIQIARGAARGLEFLHEKASPAVIYRDLKPSNILLDSGFRARLSDFGLAKLAGNNGDGDDGDRRMGTHGYCAPEYVRSGRLTVKSDVYSFGVVLLELITGRHAVDEESSLVGWAAPLLAGERHDELLDPRLQQGEAVNGRELKQAVAVAAMCLQEEDALRPNMSDVVMALSFLTGAGEEDDDEQQ</sequence>
<accession>A0A2K2CQI7</accession>
<dbReference type="InParanoid" id="A0A2K2CQI7"/>
<dbReference type="AlphaFoldDB" id="A0A2K2CQI7"/>
<keyword evidence="8" id="KW-0472">Membrane</keyword>
<evidence type="ECO:0000256" key="5">
    <source>
        <dbReference type="ARBA" id="ARBA00022741"/>
    </source>
</evidence>
<organism evidence="13">
    <name type="scientific">Brachypodium distachyon</name>
    <name type="common">Purple false brome</name>
    <name type="synonym">Trachynia distachya</name>
    <dbReference type="NCBI Taxonomy" id="15368"/>
    <lineage>
        <taxon>Eukaryota</taxon>
        <taxon>Viridiplantae</taxon>
        <taxon>Streptophyta</taxon>
        <taxon>Embryophyta</taxon>
        <taxon>Tracheophyta</taxon>
        <taxon>Spermatophyta</taxon>
        <taxon>Magnoliopsida</taxon>
        <taxon>Liliopsida</taxon>
        <taxon>Poales</taxon>
        <taxon>Poaceae</taxon>
        <taxon>BOP clade</taxon>
        <taxon>Pooideae</taxon>
        <taxon>Stipodae</taxon>
        <taxon>Brachypodieae</taxon>
        <taxon>Brachypodium</taxon>
    </lineage>
</organism>
<feature type="compositionally biased region" description="Low complexity" evidence="11">
    <location>
        <begin position="69"/>
        <end position="81"/>
    </location>
</feature>
<dbReference type="PANTHER" id="PTHR47985:SF87">
    <property type="entry name" value="PROTEIN KINASE DOMAIN-CONTAINING PROTEIN"/>
    <property type="match status" value="1"/>
</dbReference>
<evidence type="ECO:0000259" key="12">
    <source>
        <dbReference type="PROSITE" id="PS50011"/>
    </source>
</evidence>
<evidence type="ECO:0000256" key="10">
    <source>
        <dbReference type="RuleBase" id="RU000304"/>
    </source>
</evidence>
<reference evidence="14" key="3">
    <citation type="submission" date="2018-08" db="UniProtKB">
        <authorList>
            <consortium name="EnsemblPlants"/>
        </authorList>
    </citation>
    <scope>IDENTIFICATION</scope>
    <source>
        <strain evidence="14">cv. Bd21</strain>
    </source>
</reference>
<evidence type="ECO:0000313" key="15">
    <source>
        <dbReference type="Proteomes" id="UP000008810"/>
    </source>
</evidence>
<evidence type="ECO:0000256" key="11">
    <source>
        <dbReference type="SAM" id="MobiDB-lite"/>
    </source>
</evidence>
<evidence type="ECO:0000256" key="4">
    <source>
        <dbReference type="ARBA" id="ARBA00022679"/>
    </source>
</evidence>
<proteinExistence type="inferred from homology"/>
<dbReference type="SUPFAM" id="SSF56112">
    <property type="entry name" value="Protein kinase-like (PK-like)"/>
    <property type="match status" value="1"/>
</dbReference>
<reference evidence="13 14" key="1">
    <citation type="journal article" date="2010" name="Nature">
        <title>Genome sequencing and analysis of the model grass Brachypodium distachyon.</title>
        <authorList>
            <consortium name="International Brachypodium Initiative"/>
        </authorList>
    </citation>
    <scope>NUCLEOTIDE SEQUENCE [LARGE SCALE GENOMIC DNA]</scope>
    <source>
        <strain evidence="13 14">Bd21</strain>
    </source>
</reference>
<dbReference type="InterPro" id="IPR011009">
    <property type="entry name" value="Kinase-like_dom_sf"/>
</dbReference>
<name>A0A2K2CQI7_BRADI</name>
<keyword evidence="4" id="KW-0808">Transferase</keyword>
<dbReference type="InterPro" id="IPR001245">
    <property type="entry name" value="Ser-Thr/Tyr_kinase_cat_dom"/>
</dbReference>
<dbReference type="InterPro" id="IPR008271">
    <property type="entry name" value="Ser/Thr_kinase_AS"/>
</dbReference>
<dbReference type="InterPro" id="IPR000719">
    <property type="entry name" value="Prot_kinase_dom"/>
</dbReference>
<dbReference type="EMBL" id="CM000883">
    <property type="protein sequence ID" value="PNT64263.1"/>
    <property type="molecule type" value="Genomic_DNA"/>
</dbReference>
<feature type="domain" description="Protein kinase" evidence="12">
    <location>
        <begin position="105"/>
        <end position="384"/>
    </location>
</feature>
<evidence type="ECO:0000256" key="9">
    <source>
        <dbReference type="PROSITE-ProRule" id="PRU10141"/>
    </source>
</evidence>
<dbReference type="PROSITE" id="PS00108">
    <property type="entry name" value="PROTEIN_KINASE_ST"/>
    <property type="match status" value="1"/>
</dbReference>
<dbReference type="PROSITE" id="PS00107">
    <property type="entry name" value="PROTEIN_KINASE_ATP"/>
    <property type="match status" value="1"/>
</dbReference>
<keyword evidence="2" id="KW-1003">Cell membrane</keyword>
<keyword evidence="5 9" id="KW-0547">Nucleotide-binding</keyword>
<evidence type="ECO:0000256" key="6">
    <source>
        <dbReference type="ARBA" id="ARBA00022777"/>
    </source>
</evidence>
<keyword evidence="3 10" id="KW-0723">Serine/threonine-protein kinase</keyword>
<evidence type="ECO:0000256" key="3">
    <source>
        <dbReference type="ARBA" id="ARBA00022527"/>
    </source>
</evidence>
<feature type="binding site" evidence="9">
    <location>
        <position position="139"/>
    </location>
    <ligand>
        <name>ATP</name>
        <dbReference type="ChEBI" id="CHEBI:30616"/>
    </ligand>
</feature>
<gene>
    <name evidence="13" type="ORF">BRADI_4g26710v3</name>
</gene>
<dbReference type="Gene3D" id="1.10.510.10">
    <property type="entry name" value="Transferase(Phosphotransferase) domain 1"/>
    <property type="match status" value="1"/>
</dbReference>
<protein>
    <recommendedName>
        <fullName evidence="12">Protein kinase domain-containing protein</fullName>
    </recommendedName>
</protein>
<evidence type="ECO:0000313" key="14">
    <source>
        <dbReference type="EnsemblPlants" id="PNT64263"/>
    </source>
</evidence>
<feature type="non-terminal residue" evidence="13">
    <location>
        <position position="396"/>
    </location>
</feature>
<dbReference type="OrthoDB" id="4062651at2759"/>
<dbReference type="GO" id="GO:0005886">
    <property type="term" value="C:plasma membrane"/>
    <property type="evidence" value="ECO:0007669"/>
    <property type="project" value="UniProtKB-SubCell"/>
</dbReference>
<dbReference type="GO" id="GO:0005524">
    <property type="term" value="F:ATP binding"/>
    <property type="evidence" value="ECO:0007669"/>
    <property type="project" value="UniProtKB-UniRule"/>
</dbReference>
<evidence type="ECO:0000256" key="1">
    <source>
        <dbReference type="ARBA" id="ARBA00004236"/>
    </source>
</evidence>
<dbReference type="InterPro" id="IPR017441">
    <property type="entry name" value="Protein_kinase_ATP_BS"/>
</dbReference>
<keyword evidence="6" id="KW-0418">Kinase</keyword>
<dbReference type="PANTHER" id="PTHR47985">
    <property type="entry name" value="OS07G0668900 PROTEIN"/>
    <property type="match status" value="1"/>
</dbReference>